<evidence type="ECO:0000256" key="1">
    <source>
        <dbReference type="ARBA" id="ARBA00023172"/>
    </source>
</evidence>
<sequence>MTISSSPKFQYGLDAYMGIPAYLITPATVISRDIHGNILSVARDIEWQTPMLRSYQNRKAHISYSKFKQSTELEIKNLEQAQKIVAVWIYRPSSRTGSYPSIDTVRSLLTDLRRLCNHATKKGIMLSEFLEHPIHFESLIGKVKSHVILRTIQMIINKVISEDIFTVSTSVSKILDRAMRDSDDESEQHPVIPGRILFEKIHQYTALLHKYQANESGLAELNRRVGLNRFYGRFKRKSGDPNKPNVKFEVAMEECGLSEIRDKYEMKQLSNVSNFISRCNYAAKMLIHVFTAMREREAYLLKDGCVKKIGPNTYVVNGLTIKLTKEPRPAKWITSKSILLPYYCARSITQLIKKYMPTRIDTQNRLFLSVSYLPIANEYKQKQNDTELYQGHLNPNRMEEFFPKVKITDEDYEELVMLDPLRNWAANPDFQVGQNWNLTTHQFRRSMAVYAAQSGLVSLPSLKRMLHHTLLQMSIYYTKGFSTAKFLFSEQNPDLAEFFQAQKVNADASFFLKDVIMEKAKLHGAAGTWHERNTKKGYATNIVLNFKETLTQMKQGLLSYTETFLGGCFKTGECKERAHHNYVTCVDCSSACIKEKKLDQTILIQTKIIESTPEGTFAHNTEKTKLSILQFFKNKISKVIA</sequence>
<accession>A0A2S3WBP7</accession>
<reference evidence="2 3" key="1">
    <citation type="submission" date="2016-08" db="EMBL/GenBank/DDBJ databases">
        <authorList>
            <person name="Seilhamer J.J."/>
        </authorList>
    </citation>
    <scope>NUCLEOTIDE SEQUENCE [LARGE SCALE GENOMIC DNA]</scope>
    <source>
        <strain evidence="2 3">KT-27</strain>
    </source>
</reference>
<dbReference type="AlphaFoldDB" id="A0A2S3WBP7"/>
<dbReference type="GO" id="GO:0015074">
    <property type="term" value="P:DNA integration"/>
    <property type="evidence" value="ECO:0007669"/>
    <property type="project" value="InterPro"/>
</dbReference>
<dbReference type="InterPro" id="IPR011010">
    <property type="entry name" value="DNA_brk_join_enz"/>
</dbReference>
<dbReference type="InterPro" id="IPR013762">
    <property type="entry name" value="Integrase-like_cat_sf"/>
</dbReference>
<dbReference type="SUPFAM" id="SSF56349">
    <property type="entry name" value="DNA breaking-rejoining enzymes"/>
    <property type="match status" value="1"/>
</dbReference>
<dbReference type="GO" id="GO:0006310">
    <property type="term" value="P:DNA recombination"/>
    <property type="evidence" value="ECO:0007669"/>
    <property type="project" value="UniProtKB-KW"/>
</dbReference>
<dbReference type="Proteomes" id="UP000237194">
    <property type="component" value="Unassembled WGS sequence"/>
</dbReference>
<protein>
    <submittedName>
        <fullName evidence="2">Integrase</fullName>
    </submittedName>
</protein>
<dbReference type="GO" id="GO:0003677">
    <property type="term" value="F:DNA binding"/>
    <property type="evidence" value="ECO:0007669"/>
    <property type="project" value="InterPro"/>
</dbReference>
<keyword evidence="1" id="KW-0233">DNA recombination</keyword>
<dbReference type="RefSeq" id="WP_103436566.1">
    <property type="nucleotide sequence ID" value="NZ_MIND01000018.1"/>
</dbReference>
<proteinExistence type="predicted"/>
<dbReference type="EMBL" id="MIND01000018">
    <property type="protein sequence ID" value="POF88372.1"/>
    <property type="molecule type" value="Genomic_DNA"/>
</dbReference>
<name>A0A2S3WBP7_PSEPU</name>
<evidence type="ECO:0000313" key="3">
    <source>
        <dbReference type="Proteomes" id="UP000237194"/>
    </source>
</evidence>
<dbReference type="Gene3D" id="1.10.443.10">
    <property type="entry name" value="Intergrase catalytic core"/>
    <property type="match status" value="1"/>
</dbReference>
<comment type="caution">
    <text evidence="2">The sequence shown here is derived from an EMBL/GenBank/DDBJ whole genome shotgun (WGS) entry which is preliminary data.</text>
</comment>
<gene>
    <name evidence="2" type="ORF">BGP80_10520</name>
</gene>
<organism evidence="2 3">
    <name type="scientific">Pseudomonas putida</name>
    <name type="common">Arthrobacter siderocapsulatus</name>
    <dbReference type="NCBI Taxonomy" id="303"/>
    <lineage>
        <taxon>Bacteria</taxon>
        <taxon>Pseudomonadati</taxon>
        <taxon>Pseudomonadota</taxon>
        <taxon>Gammaproteobacteria</taxon>
        <taxon>Pseudomonadales</taxon>
        <taxon>Pseudomonadaceae</taxon>
        <taxon>Pseudomonas</taxon>
    </lineage>
</organism>
<evidence type="ECO:0000313" key="2">
    <source>
        <dbReference type="EMBL" id="POF88372.1"/>
    </source>
</evidence>
<reference evidence="2 3" key="2">
    <citation type="submission" date="2018-03" db="EMBL/GenBank/DDBJ databases">
        <title>Draft genome of Pseudomonas putida strain KT-27.</title>
        <authorList>
            <person name="Yoshizawa S."/>
            <person name="Khan N.H."/>
            <person name="Nishimura M."/>
            <person name="Chiura H.X."/>
            <person name="Ogura Y."/>
            <person name="Hayashi T."/>
            <person name="Kogure K."/>
        </authorList>
    </citation>
    <scope>NUCLEOTIDE SEQUENCE [LARGE SCALE GENOMIC DNA]</scope>
    <source>
        <strain evidence="2 3">KT-27</strain>
    </source>
</reference>